<organism evidence="2 3">
    <name type="scientific">Dichomitus squalens</name>
    <dbReference type="NCBI Taxonomy" id="114155"/>
    <lineage>
        <taxon>Eukaryota</taxon>
        <taxon>Fungi</taxon>
        <taxon>Dikarya</taxon>
        <taxon>Basidiomycota</taxon>
        <taxon>Agaricomycotina</taxon>
        <taxon>Agaricomycetes</taxon>
        <taxon>Polyporales</taxon>
        <taxon>Polyporaceae</taxon>
        <taxon>Dichomitus</taxon>
    </lineage>
</organism>
<evidence type="ECO:0000313" key="2">
    <source>
        <dbReference type="EMBL" id="TBU55705.1"/>
    </source>
</evidence>
<dbReference type="EMBL" id="ML145164">
    <property type="protein sequence ID" value="TBU55705.1"/>
    <property type="molecule type" value="Genomic_DNA"/>
</dbReference>
<dbReference type="PANTHER" id="PTHR42109">
    <property type="entry name" value="UNPLACED GENOMIC SCAFFOLD UM_SCAF_CONTIG_1.265, WHOLE GENOME SHOTGUN SEQUENCE"/>
    <property type="match status" value="1"/>
</dbReference>
<name>A0A4Q9NIM3_9APHY</name>
<feature type="domain" description="DUF7702" evidence="1">
    <location>
        <begin position="3"/>
        <end position="212"/>
    </location>
</feature>
<protein>
    <recommendedName>
        <fullName evidence="1">DUF7702 domain-containing protein</fullName>
    </recommendedName>
</protein>
<reference evidence="2 3" key="1">
    <citation type="submission" date="2019-01" db="EMBL/GenBank/DDBJ databases">
        <title>Draft genome sequences of three monokaryotic isolates of the white-rot basidiomycete fungus Dichomitus squalens.</title>
        <authorList>
            <consortium name="DOE Joint Genome Institute"/>
            <person name="Lopez S.C."/>
            <person name="Andreopoulos B."/>
            <person name="Pangilinan J."/>
            <person name="Lipzen A."/>
            <person name="Riley R."/>
            <person name="Ahrendt S."/>
            <person name="Ng V."/>
            <person name="Barry K."/>
            <person name="Daum C."/>
            <person name="Grigoriev I.V."/>
            <person name="Hilden K.S."/>
            <person name="Makela M.R."/>
            <person name="de Vries R.P."/>
        </authorList>
    </citation>
    <scope>NUCLEOTIDE SEQUENCE [LARGE SCALE GENOMIC DNA]</scope>
    <source>
        <strain evidence="2 3">CBS 464.89</strain>
    </source>
</reference>
<dbReference type="PANTHER" id="PTHR42109:SF2">
    <property type="entry name" value="INTEGRAL MEMBRANE PROTEIN"/>
    <property type="match status" value="1"/>
</dbReference>
<keyword evidence="3" id="KW-1185">Reference proteome</keyword>
<gene>
    <name evidence="2" type="ORF">BD310DRAFT_950616</name>
</gene>
<dbReference type="Proteomes" id="UP000292082">
    <property type="component" value="Unassembled WGS sequence"/>
</dbReference>
<dbReference type="InterPro" id="IPR056119">
    <property type="entry name" value="DUF7702"/>
</dbReference>
<dbReference type="Pfam" id="PF24800">
    <property type="entry name" value="DUF7702"/>
    <property type="match status" value="1"/>
</dbReference>
<evidence type="ECO:0000259" key="1">
    <source>
        <dbReference type="Pfam" id="PF24800"/>
    </source>
</evidence>
<accession>A0A4Q9NIM3</accession>
<evidence type="ECO:0000313" key="3">
    <source>
        <dbReference type="Proteomes" id="UP000292082"/>
    </source>
</evidence>
<dbReference type="AlphaFoldDB" id="A0A4Q9NIM3"/>
<sequence length="303" mass="32767">MQLDKHGAVSIVQIVLYIPILVISGILVLRHGFSRRAGWISLLILALVRIVGGVLQLIAAQNPSDVTLAAIATGLESAGVSPLIVAAIGLLSTVCNSGQYTLDDTFIMSRGLKLLGLLGSVAVALTAYGGSMYGSAKDQSKLNTGITLRHLGTAVTGILFLLLAGATFWYLSHRGRILKYRRKLLLAVVASLPFLFVRVLYANLGSFAQPTFGFDNEGNRVPIDHSDDPLQKFVSATGDFTLYIIMALVTEYATVLLYTVVGVCTPLQKDEVSIPNLPSHYNQPEIGSTEKLPEERWDLPPRY</sequence>
<proteinExistence type="predicted"/>